<dbReference type="InterPro" id="IPR000073">
    <property type="entry name" value="AB_hydrolase_1"/>
</dbReference>
<dbReference type="SUPFAM" id="SSF53474">
    <property type="entry name" value="alpha/beta-Hydrolases"/>
    <property type="match status" value="1"/>
</dbReference>
<proteinExistence type="predicted"/>
<comment type="caution">
    <text evidence="2">The sequence shown here is derived from an EMBL/GenBank/DDBJ whole genome shotgun (WGS) entry which is preliminary data.</text>
</comment>
<dbReference type="PANTHER" id="PTHR11614">
    <property type="entry name" value="PHOSPHOLIPASE-RELATED"/>
    <property type="match status" value="1"/>
</dbReference>
<dbReference type="Pfam" id="PF12146">
    <property type="entry name" value="Hydrolase_4"/>
    <property type="match status" value="1"/>
</dbReference>
<sequence length="282" mass="29643">MRSQTLSVAGVHGVSIVYDVHRPESGAVGVVIISHGLGEHAGRYRHVAQRLTDLGYVVVAPDHAGHGRSGGRRLGVTDFRDFTSDLHTVIEQTDRGDGPTFLIGHSMGGAIALDYALEHPGVLDGLVLSGAALVPGDDLPGFMVRLAPVIGRLVPRLPATALPASAVSRDPNVVAAYEADPLVWHGKIPAGLGGALISTMATFPDRLPSLTTPTLALHGGGDRLANPEGTRMVGRLAGGDVTVKIYDGLAHEIFNEPEHDAVLRDVTEWIAAHRPEGRTPPD</sequence>
<dbReference type="RefSeq" id="WP_006897554.1">
    <property type="nucleotide sequence ID" value="NZ_BAAARB010000007.1"/>
</dbReference>
<name>A0ABP5UHJ0_9ACTN</name>
<dbReference type="InterPro" id="IPR051044">
    <property type="entry name" value="MAG_DAG_Lipase"/>
</dbReference>
<dbReference type="Proteomes" id="UP001501170">
    <property type="component" value="Unassembled WGS sequence"/>
</dbReference>
<evidence type="ECO:0000313" key="2">
    <source>
        <dbReference type="EMBL" id="GAA2377800.1"/>
    </source>
</evidence>
<accession>A0ABP5UHJ0</accession>
<reference evidence="3" key="1">
    <citation type="journal article" date="2019" name="Int. J. Syst. Evol. Microbiol.">
        <title>The Global Catalogue of Microorganisms (GCM) 10K type strain sequencing project: providing services to taxonomists for standard genome sequencing and annotation.</title>
        <authorList>
            <consortium name="The Broad Institute Genomics Platform"/>
            <consortium name="The Broad Institute Genome Sequencing Center for Infectious Disease"/>
            <person name="Wu L."/>
            <person name="Ma J."/>
        </authorList>
    </citation>
    <scope>NUCLEOTIDE SEQUENCE [LARGE SCALE GENOMIC DNA]</scope>
    <source>
        <strain evidence="3">JCM 16227</strain>
    </source>
</reference>
<organism evidence="2 3">
    <name type="scientific">Gordonia cholesterolivorans</name>
    <dbReference type="NCBI Taxonomy" id="559625"/>
    <lineage>
        <taxon>Bacteria</taxon>
        <taxon>Bacillati</taxon>
        <taxon>Actinomycetota</taxon>
        <taxon>Actinomycetes</taxon>
        <taxon>Mycobacteriales</taxon>
        <taxon>Gordoniaceae</taxon>
        <taxon>Gordonia</taxon>
    </lineage>
</organism>
<dbReference type="InterPro" id="IPR029058">
    <property type="entry name" value="AB_hydrolase_fold"/>
</dbReference>
<dbReference type="Gene3D" id="3.40.50.1820">
    <property type="entry name" value="alpha/beta hydrolase"/>
    <property type="match status" value="1"/>
</dbReference>
<dbReference type="EMBL" id="BAAARB010000007">
    <property type="protein sequence ID" value="GAA2377800.1"/>
    <property type="molecule type" value="Genomic_DNA"/>
</dbReference>
<evidence type="ECO:0000259" key="1">
    <source>
        <dbReference type="Pfam" id="PF12146"/>
    </source>
</evidence>
<protein>
    <submittedName>
        <fullName evidence="2">Monoacylglycerol lipase</fullName>
    </submittedName>
</protein>
<dbReference type="InterPro" id="IPR022742">
    <property type="entry name" value="Hydrolase_4"/>
</dbReference>
<dbReference type="PRINTS" id="PR00111">
    <property type="entry name" value="ABHYDROLASE"/>
</dbReference>
<keyword evidence="3" id="KW-1185">Reference proteome</keyword>
<gene>
    <name evidence="2" type="ORF">GCM10009855_16580</name>
</gene>
<evidence type="ECO:0000313" key="3">
    <source>
        <dbReference type="Proteomes" id="UP001501170"/>
    </source>
</evidence>
<feature type="domain" description="Serine aminopeptidase S33" evidence="1">
    <location>
        <begin position="29"/>
        <end position="258"/>
    </location>
</feature>